<proteinExistence type="predicted"/>
<dbReference type="AlphaFoldDB" id="A0A1I5DYS7"/>
<feature type="region of interest" description="Disordered" evidence="1">
    <location>
        <begin position="28"/>
        <end position="63"/>
    </location>
</feature>
<sequence>MIDCTGIKDIAISSHDIRSQKTVFGHAMLSGDPAEPAATRQPGDPGGRIDAAGNGKPIKLGLG</sequence>
<dbReference type="Proteomes" id="UP000198599">
    <property type="component" value="Unassembled WGS sequence"/>
</dbReference>
<accession>A0A1I5DYS7</accession>
<name>A0A1I5DYS7_9RHOB</name>
<keyword evidence="3" id="KW-1185">Reference proteome</keyword>
<evidence type="ECO:0000256" key="1">
    <source>
        <dbReference type="SAM" id="MobiDB-lite"/>
    </source>
</evidence>
<protein>
    <submittedName>
        <fullName evidence="2">Uncharacterized protein</fullName>
    </submittedName>
</protein>
<dbReference type="EMBL" id="FOVP01000014">
    <property type="protein sequence ID" value="SFO04398.1"/>
    <property type="molecule type" value="Genomic_DNA"/>
</dbReference>
<organism evidence="2 3">
    <name type="scientific">Roseovarius lutimaris</name>
    <dbReference type="NCBI Taxonomy" id="1005928"/>
    <lineage>
        <taxon>Bacteria</taxon>
        <taxon>Pseudomonadati</taxon>
        <taxon>Pseudomonadota</taxon>
        <taxon>Alphaproteobacteria</taxon>
        <taxon>Rhodobacterales</taxon>
        <taxon>Roseobacteraceae</taxon>
        <taxon>Roseovarius</taxon>
    </lineage>
</organism>
<evidence type="ECO:0000313" key="3">
    <source>
        <dbReference type="Proteomes" id="UP000198599"/>
    </source>
</evidence>
<gene>
    <name evidence="2" type="ORF">SAMN04487859_1149</name>
</gene>
<evidence type="ECO:0000313" key="2">
    <source>
        <dbReference type="EMBL" id="SFO04398.1"/>
    </source>
</evidence>
<reference evidence="3" key="1">
    <citation type="submission" date="2016-10" db="EMBL/GenBank/DDBJ databases">
        <authorList>
            <person name="Varghese N."/>
            <person name="Submissions S."/>
        </authorList>
    </citation>
    <scope>NUCLEOTIDE SEQUENCE [LARGE SCALE GENOMIC DNA]</scope>
    <source>
        <strain evidence="3">DSM 28463</strain>
    </source>
</reference>